<feature type="transmembrane region" description="Helical" evidence="1">
    <location>
        <begin position="21"/>
        <end position="41"/>
    </location>
</feature>
<keyword evidence="3" id="KW-1185">Reference proteome</keyword>
<organism evidence="2 3">
    <name type="scientific">Puccinia sorghi</name>
    <dbReference type="NCBI Taxonomy" id="27349"/>
    <lineage>
        <taxon>Eukaryota</taxon>
        <taxon>Fungi</taxon>
        <taxon>Dikarya</taxon>
        <taxon>Basidiomycota</taxon>
        <taxon>Pucciniomycotina</taxon>
        <taxon>Pucciniomycetes</taxon>
        <taxon>Pucciniales</taxon>
        <taxon>Pucciniaceae</taxon>
        <taxon>Puccinia</taxon>
    </lineage>
</organism>
<proteinExistence type="predicted"/>
<keyword evidence="1" id="KW-0812">Transmembrane</keyword>
<sequence length="1098" mass="127318">MCERKYIFGHWIQLHTHMTSTLRTIGIIMGVVHIFSLIDVITKGFLWKNVANGIWGALYILRLIWSKSILPWSARFSRLRLQILFSNSFYLWHHIFYFLFLAGNWVKISSQLSAEGGRRLSVLIRPGFKIDWGVSRQARVNMKVLQFACQNLSITSVRHISKMGESFSHTVLISQLSSPSLLSSLIYFDSPVSSTSASLGWKTHTLSSFSLSESLQAIKCVNPWPSGPTLPHTLMLGSWDCQKKNRGRKIAVILGTGPAQWRKKKERTDEVNCLNQETRSNLMRQEGENNTHQSSFILLGRVEIPTFSRAQNLYFKGPASCFTWFFSGEKLLDFQNDSNTVSRSIAYRPFSSAQLSLKGDWTLYVKPFHFMLAAEPATFLYNQMNCPNIHSSPGKYRGVSPNLILDQPDRQFFLLEKKTKEIVHSVRSKLNFCVFLRNRTTPGESKITSILKPLYHNRVHTQKSLLQYFEVLILELNTSKLYVKSHAQSPNPSTDLSQVILSQKIIIMNEWIEGQGYISCRLFFFSLKLCLIDLPLGYRGLGWRPPKFVTRFTNAVRPARGQNTRTTINELKYTAIRSCACTACKRVVSDHENRLKYKILLLDYMSLHDLHEPACTCTCALCVVDLLMCTEGGQRWHVTSDPKGLRGYCPSMRNREKDRKRKEKKNKRFFLFNFLKFENTTPYVLRYFPLFTFDFLSFLCAPCCHQRLLLRAPADNTPIQNPNCKFQNCPYWPPNQVLYSGRNAHIILFCPQKIQIKANEKLSLFLPQIQFQHTSLVQLKNCYIFWLQHMAYYENLTLVWLAGRIPRLFLQDIMELHLKKLIKNSYKSLEYKILRGIWFIKLQRDNFKDGLEKRKFRMRNMIQKCRKSSEEGITSGDDLKFNDLPIDQVQSATDKSDDFEIFLKNGLFESPVFCGANLQKLWQCWNSISDHTASSILSHHSRFTYICSTLNVLQSHLLFFLSSSTHITNSSLCILALSSDSSPNWLEPQVALFHLSHFSTFLTHSFLSCLHKYCVFQWYDSFLVFLRFSFNALCFLFTYLLKLCLNSFSSKNFELSLFFFVGVGYSLVLLQKTRIISLSFTLSFKTHFHRPLLLQPRR</sequence>
<evidence type="ECO:0000313" key="2">
    <source>
        <dbReference type="EMBL" id="KNZ61965.1"/>
    </source>
</evidence>
<comment type="caution">
    <text evidence="2">The sequence shown here is derived from an EMBL/GenBank/DDBJ whole genome shotgun (WGS) entry which is preliminary data.</text>
</comment>
<feature type="transmembrane region" description="Helical" evidence="1">
    <location>
        <begin position="1053"/>
        <end position="1070"/>
    </location>
</feature>
<accession>A0A0L6VP81</accession>
<keyword evidence="1" id="KW-0472">Membrane</keyword>
<reference evidence="2 3" key="1">
    <citation type="submission" date="2015-08" db="EMBL/GenBank/DDBJ databases">
        <title>Next Generation Sequencing and Analysis of the Genome of Puccinia sorghi L Schw, the Causal Agent of Maize Common Rust.</title>
        <authorList>
            <person name="Rochi L."/>
            <person name="Burguener G."/>
            <person name="Darino M."/>
            <person name="Turjanski A."/>
            <person name="Kreff E."/>
            <person name="Dieguez M.J."/>
            <person name="Sacco F."/>
        </authorList>
    </citation>
    <scope>NUCLEOTIDE SEQUENCE [LARGE SCALE GENOMIC DNA]</scope>
    <source>
        <strain evidence="2 3">RO10H11247</strain>
    </source>
</reference>
<feature type="transmembrane region" description="Helical" evidence="1">
    <location>
        <begin position="53"/>
        <end position="72"/>
    </location>
</feature>
<name>A0A0L6VP81_9BASI</name>
<gene>
    <name evidence="2" type="ORF">VP01_1329g2</name>
</gene>
<protein>
    <submittedName>
        <fullName evidence="2">Uncharacterized protein</fullName>
    </submittedName>
</protein>
<dbReference type="VEuPathDB" id="FungiDB:VP01_1329g2"/>
<evidence type="ECO:0000256" key="1">
    <source>
        <dbReference type="SAM" id="Phobius"/>
    </source>
</evidence>
<keyword evidence="1" id="KW-1133">Transmembrane helix</keyword>
<feature type="transmembrane region" description="Helical" evidence="1">
    <location>
        <begin position="1022"/>
        <end position="1041"/>
    </location>
</feature>
<evidence type="ECO:0000313" key="3">
    <source>
        <dbReference type="Proteomes" id="UP000037035"/>
    </source>
</evidence>
<dbReference type="EMBL" id="LAVV01003665">
    <property type="protein sequence ID" value="KNZ61965.1"/>
    <property type="molecule type" value="Genomic_DNA"/>
</dbReference>
<dbReference type="AlphaFoldDB" id="A0A0L6VP81"/>
<feature type="transmembrane region" description="Helical" evidence="1">
    <location>
        <begin position="84"/>
        <end position="106"/>
    </location>
</feature>
<dbReference type="Proteomes" id="UP000037035">
    <property type="component" value="Unassembled WGS sequence"/>
</dbReference>